<dbReference type="EMBL" id="JADOGI010000034">
    <property type="protein sequence ID" value="MBF8186864.1"/>
    <property type="molecule type" value="Genomic_DNA"/>
</dbReference>
<accession>A0A931A906</accession>
<name>A0A931A906_9ACTN</name>
<dbReference type="Gene3D" id="3.10.105.10">
    <property type="entry name" value="Dipeptide-binding Protein, Domain 3"/>
    <property type="match status" value="1"/>
</dbReference>
<dbReference type="GO" id="GO:0043190">
    <property type="term" value="C:ATP-binding cassette (ABC) transporter complex"/>
    <property type="evidence" value="ECO:0007669"/>
    <property type="project" value="InterPro"/>
</dbReference>
<dbReference type="AlphaFoldDB" id="A0A931A906"/>
<keyword evidence="1" id="KW-0732">Signal</keyword>
<gene>
    <name evidence="3" type="ORF">ITP53_14160</name>
</gene>
<evidence type="ECO:0000259" key="2">
    <source>
        <dbReference type="Pfam" id="PF00496"/>
    </source>
</evidence>
<evidence type="ECO:0000313" key="3">
    <source>
        <dbReference type="EMBL" id="MBF8186864.1"/>
    </source>
</evidence>
<dbReference type="GO" id="GO:0015833">
    <property type="term" value="P:peptide transport"/>
    <property type="evidence" value="ECO:0007669"/>
    <property type="project" value="TreeGrafter"/>
</dbReference>
<dbReference type="GO" id="GO:1904680">
    <property type="term" value="F:peptide transmembrane transporter activity"/>
    <property type="evidence" value="ECO:0007669"/>
    <property type="project" value="TreeGrafter"/>
</dbReference>
<dbReference type="InterPro" id="IPR030678">
    <property type="entry name" value="Peptide/Ni-bd"/>
</dbReference>
<feature type="signal peptide" evidence="1">
    <location>
        <begin position="1"/>
        <end position="21"/>
    </location>
</feature>
<organism evidence="3 4">
    <name type="scientific">Nonomuraea cypriaca</name>
    <dbReference type="NCBI Taxonomy" id="1187855"/>
    <lineage>
        <taxon>Bacteria</taxon>
        <taxon>Bacillati</taxon>
        <taxon>Actinomycetota</taxon>
        <taxon>Actinomycetes</taxon>
        <taxon>Streptosporangiales</taxon>
        <taxon>Streptosporangiaceae</taxon>
        <taxon>Nonomuraea</taxon>
    </lineage>
</organism>
<reference evidence="3" key="1">
    <citation type="submission" date="2020-11" db="EMBL/GenBank/DDBJ databases">
        <title>Whole-genome analyses of Nonomuraea sp. K274.</title>
        <authorList>
            <person name="Veyisoglu A."/>
        </authorList>
    </citation>
    <scope>NUCLEOTIDE SEQUENCE</scope>
    <source>
        <strain evidence="3">K274</strain>
    </source>
</reference>
<dbReference type="Gene3D" id="3.40.190.10">
    <property type="entry name" value="Periplasmic binding protein-like II"/>
    <property type="match status" value="1"/>
</dbReference>
<protein>
    <submittedName>
        <fullName evidence="3">ABC transporter substrate-binding protein</fullName>
    </submittedName>
</protein>
<evidence type="ECO:0000313" key="4">
    <source>
        <dbReference type="Proteomes" id="UP000605361"/>
    </source>
</evidence>
<dbReference type="PROSITE" id="PS51257">
    <property type="entry name" value="PROKAR_LIPOPROTEIN"/>
    <property type="match status" value="1"/>
</dbReference>
<sequence length="509" mass="54854">MKISLPARLGALVLGLALVTAGCGGDAGGSAAPAGQSLQTLRYVAVGAPATAIYDPHGGVGNQSDLTRFALMYDVLATSRPDGTLEPRLAASFEPDAKLTTWTIRLRDGVTFTDGRPVRAADVLFSLRRIAGKAAENFGRLRMFDMDASRVVDDRTLELVTVKPYAEVPQALAWFTFVVPEGTTAFDRPVVGSGPYRMTGGNAQHAVLERNDRWWGERPPTPRIELMAVPDPQARAQAVISGQADVASSVSPATVRQVSGNPNLKVVHRPAVTMYPFVMRLDREPFDDPRVREAIKLATDRQELLDKVFLGYGKAGNDLLTPADPSSPADVPQRARDLARAKDLLKQAGHAGGLTLELATTTSYPGMDTAATLFARQLGEAGITVRVTNEPPDTYWTKVFAQSDFYTGFFGGIPFTDVARVSLLGDSPTNETAWHRPSWDAAYDEAMAIRDDARRREALGELQRELSEEGGYVVWGVGDGLDLASARVSGLPDGPGFDLAFVEQVRLDG</sequence>
<proteinExistence type="predicted"/>
<feature type="domain" description="Solute-binding protein family 5" evidence="2">
    <location>
        <begin position="85"/>
        <end position="402"/>
    </location>
</feature>
<keyword evidence="4" id="KW-1185">Reference proteome</keyword>
<dbReference type="PIRSF" id="PIRSF002741">
    <property type="entry name" value="MppA"/>
    <property type="match status" value="1"/>
</dbReference>
<feature type="chain" id="PRO_5039510661" evidence="1">
    <location>
        <begin position="22"/>
        <end position="509"/>
    </location>
</feature>
<dbReference type="PANTHER" id="PTHR30290">
    <property type="entry name" value="PERIPLASMIC BINDING COMPONENT OF ABC TRANSPORTER"/>
    <property type="match status" value="1"/>
</dbReference>
<dbReference type="GO" id="GO:0042597">
    <property type="term" value="C:periplasmic space"/>
    <property type="evidence" value="ECO:0007669"/>
    <property type="project" value="UniProtKB-ARBA"/>
</dbReference>
<comment type="caution">
    <text evidence="3">The sequence shown here is derived from an EMBL/GenBank/DDBJ whole genome shotgun (WGS) entry which is preliminary data.</text>
</comment>
<dbReference type="SUPFAM" id="SSF53850">
    <property type="entry name" value="Periplasmic binding protein-like II"/>
    <property type="match status" value="1"/>
</dbReference>
<dbReference type="PANTHER" id="PTHR30290:SF65">
    <property type="entry name" value="MONOACYL PHOSPHATIDYLINOSITOL TETRAMANNOSIDE-BINDING PROTEIN LPQW-RELATED"/>
    <property type="match status" value="1"/>
</dbReference>
<dbReference type="Proteomes" id="UP000605361">
    <property type="component" value="Unassembled WGS sequence"/>
</dbReference>
<evidence type="ECO:0000256" key="1">
    <source>
        <dbReference type="SAM" id="SignalP"/>
    </source>
</evidence>
<dbReference type="RefSeq" id="WP_195895833.1">
    <property type="nucleotide sequence ID" value="NZ_JADOGI010000034.1"/>
</dbReference>
<dbReference type="InterPro" id="IPR039424">
    <property type="entry name" value="SBP_5"/>
</dbReference>
<dbReference type="CDD" id="cd08503">
    <property type="entry name" value="PBP2_NikA_DppA_OppA_like_17"/>
    <property type="match status" value="1"/>
</dbReference>
<dbReference type="Pfam" id="PF00496">
    <property type="entry name" value="SBP_bac_5"/>
    <property type="match status" value="1"/>
</dbReference>
<dbReference type="InterPro" id="IPR000914">
    <property type="entry name" value="SBP_5_dom"/>
</dbReference>